<accession>A0A6A5XTH8</accession>
<feature type="compositionally biased region" description="Polar residues" evidence="1">
    <location>
        <begin position="1"/>
        <end position="12"/>
    </location>
</feature>
<evidence type="ECO:0000313" key="3">
    <source>
        <dbReference type="Proteomes" id="UP000799778"/>
    </source>
</evidence>
<protein>
    <submittedName>
        <fullName evidence="2">Uncharacterized protein</fullName>
    </submittedName>
</protein>
<feature type="compositionally biased region" description="Polar residues" evidence="1">
    <location>
        <begin position="22"/>
        <end position="35"/>
    </location>
</feature>
<feature type="compositionally biased region" description="Low complexity" evidence="1">
    <location>
        <begin position="36"/>
        <end position="52"/>
    </location>
</feature>
<dbReference type="EMBL" id="ML978069">
    <property type="protein sequence ID" value="KAF2016219.1"/>
    <property type="molecule type" value="Genomic_DNA"/>
</dbReference>
<proteinExistence type="predicted"/>
<dbReference type="AlphaFoldDB" id="A0A6A5XTH8"/>
<dbReference type="GeneID" id="54288449"/>
<feature type="region of interest" description="Disordered" evidence="1">
    <location>
        <begin position="1"/>
        <end position="71"/>
    </location>
</feature>
<sequence length="124" mass="13859">MAKSTTPYNISVTERERRRSGDSSNSELSTLHQFPSISSTSSSDASDYGHSSRSYHHSNAPPVYSTTLESDEIEASRRLEHEQRMRIRDYAMEISRLMGRQLVNGMKGSSSKNSHGAAVDEPKH</sequence>
<dbReference type="OrthoDB" id="3772124at2759"/>
<evidence type="ECO:0000313" key="2">
    <source>
        <dbReference type="EMBL" id="KAF2016219.1"/>
    </source>
</evidence>
<name>A0A6A5XTH8_9PLEO</name>
<dbReference type="Proteomes" id="UP000799778">
    <property type="component" value="Unassembled WGS sequence"/>
</dbReference>
<gene>
    <name evidence="2" type="ORF">BU24DRAFT_450787</name>
</gene>
<feature type="region of interest" description="Disordered" evidence="1">
    <location>
        <begin position="104"/>
        <end position="124"/>
    </location>
</feature>
<organism evidence="2 3">
    <name type="scientific">Aaosphaeria arxii CBS 175.79</name>
    <dbReference type="NCBI Taxonomy" id="1450172"/>
    <lineage>
        <taxon>Eukaryota</taxon>
        <taxon>Fungi</taxon>
        <taxon>Dikarya</taxon>
        <taxon>Ascomycota</taxon>
        <taxon>Pezizomycotina</taxon>
        <taxon>Dothideomycetes</taxon>
        <taxon>Pleosporomycetidae</taxon>
        <taxon>Pleosporales</taxon>
        <taxon>Pleosporales incertae sedis</taxon>
        <taxon>Aaosphaeria</taxon>
    </lineage>
</organism>
<evidence type="ECO:0000256" key="1">
    <source>
        <dbReference type="SAM" id="MobiDB-lite"/>
    </source>
</evidence>
<dbReference type="RefSeq" id="XP_033384558.1">
    <property type="nucleotide sequence ID" value="XM_033531052.1"/>
</dbReference>
<keyword evidence="3" id="KW-1185">Reference proteome</keyword>
<reference evidence="2" key="1">
    <citation type="journal article" date="2020" name="Stud. Mycol.">
        <title>101 Dothideomycetes genomes: a test case for predicting lifestyles and emergence of pathogens.</title>
        <authorList>
            <person name="Haridas S."/>
            <person name="Albert R."/>
            <person name="Binder M."/>
            <person name="Bloem J."/>
            <person name="Labutti K."/>
            <person name="Salamov A."/>
            <person name="Andreopoulos B."/>
            <person name="Baker S."/>
            <person name="Barry K."/>
            <person name="Bills G."/>
            <person name="Bluhm B."/>
            <person name="Cannon C."/>
            <person name="Castanera R."/>
            <person name="Culley D."/>
            <person name="Daum C."/>
            <person name="Ezra D."/>
            <person name="Gonzalez J."/>
            <person name="Henrissat B."/>
            <person name="Kuo A."/>
            <person name="Liang C."/>
            <person name="Lipzen A."/>
            <person name="Lutzoni F."/>
            <person name="Magnuson J."/>
            <person name="Mondo S."/>
            <person name="Nolan M."/>
            <person name="Ohm R."/>
            <person name="Pangilinan J."/>
            <person name="Park H.-J."/>
            <person name="Ramirez L."/>
            <person name="Alfaro M."/>
            <person name="Sun H."/>
            <person name="Tritt A."/>
            <person name="Yoshinaga Y."/>
            <person name="Zwiers L.-H."/>
            <person name="Turgeon B."/>
            <person name="Goodwin S."/>
            <person name="Spatafora J."/>
            <person name="Crous P."/>
            <person name="Grigoriev I."/>
        </authorList>
    </citation>
    <scope>NUCLEOTIDE SEQUENCE</scope>
    <source>
        <strain evidence="2">CBS 175.79</strain>
    </source>
</reference>